<dbReference type="Pfam" id="PF02867">
    <property type="entry name" value="Ribonuc_red_lgC"/>
    <property type="match status" value="1"/>
</dbReference>
<dbReference type="SUPFAM" id="SSF51998">
    <property type="entry name" value="PFL-like glycyl radical enzymes"/>
    <property type="match status" value="1"/>
</dbReference>
<sequence>VAWISIVWCLDLCCGVNCYECAVISKSAGGIAVSAHNIRATGSYIRGTNGTFNGIVPVRLLCIWNRGMLMSFVFWIYGRIRKSNGSEICSILFGYLAFLWKVFRVTATGLCFVQIRLQVFADIMVKNLKPCTPGLLGRKMRGLKFCIAEYGEEYKLFWPCQPEFVRMAGKLGAAIVPFGAAGENDGAESAVPATHRPIGSSIDNRKRKTEHRVPTENTHIIYATGGAQGTCITSSSTIYASDVGHSAPAHNKVGVQHLRPNRNVKRRVTTNRASTSAANMHHNSQNMSRVPESSSTQSQVGDVCNLMEWKSNTQESRRQVYMALV</sequence>
<evidence type="ECO:0000259" key="3">
    <source>
        <dbReference type="Pfam" id="PF02867"/>
    </source>
</evidence>
<evidence type="ECO:0000256" key="1">
    <source>
        <dbReference type="SAM" id="MobiDB-lite"/>
    </source>
</evidence>
<dbReference type="GO" id="GO:0016020">
    <property type="term" value="C:membrane"/>
    <property type="evidence" value="ECO:0007669"/>
    <property type="project" value="TreeGrafter"/>
</dbReference>
<evidence type="ECO:0000313" key="4">
    <source>
        <dbReference type="EMBL" id="GEU42680.1"/>
    </source>
</evidence>
<feature type="region of interest" description="Disordered" evidence="1">
    <location>
        <begin position="187"/>
        <end position="212"/>
    </location>
</feature>
<feature type="domain" description="Ribonucleotide reductase large subunit C-terminal" evidence="3">
    <location>
        <begin position="20"/>
        <end position="58"/>
    </location>
</feature>
<dbReference type="Gene3D" id="3.20.70.20">
    <property type="match status" value="1"/>
</dbReference>
<gene>
    <name evidence="4" type="ORF">Tci_014658</name>
</gene>
<comment type="caution">
    <text evidence="4">The sequence shown here is derived from an EMBL/GenBank/DDBJ whole genome shotgun (WGS) entry which is preliminary data.</text>
</comment>
<organism evidence="4">
    <name type="scientific">Tanacetum cinerariifolium</name>
    <name type="common">Dalmatian daisy</name>
    <name type="synonym">Chrysanthemum cinerariifolium</name>
    <dbReference type="NCBI Taxonomy" id="118510"/>
    <lineage>
        <taxon>Eukaryota</taxon>
        <taxon>Viridiplantae</taxon>
        <taxon>Streptophyta</taxon>
        <taxon>Embryophyta</taxon>
        <taxon>Tracheophyta</taxon>
        <taxon>Spermatophyta</taxon>
        <taxon>Magnoliopsida</taxon>
        <taxon>eudicotyledons</taxon>
        <taxon>Gunneridae</taxon>
        <taxon>Pentapetalae</taxon>
        <taxon>asterids</taxon>
        <taxon>campanulids</taxon>
        <taxon>Asterales</taxon>
        <taxon>Asteraceae</taxon>
        <taxon>Asteroideae</taxon>
        <taxon>Anthemideae</taxon>
        <taxon>Anthemidinae</taxon>
        <taxon>Tanacetum</taxon>
    </lineage>
</organism>
<feature type="region of interest" description="Disordered" evidence="1">
    <location>
        <begin position="272"/>
        <end position="297"/>
    </location>
</feature>
<name>A0A6L2K1D2_TANCI</name>
<dbReference type="AlphaFoldDB" id="A0A6L2K1D2"/>
<keyword evidence="2" id="KW-0732">Signal</keyword>
<feature type="signal peptide" evidence="2">
    <location>
        <begin position="1"/>
        <end position="18"/>
    </location>
</feature>
<dbReference type="PANTHER" id="PTHR22753">
    <property type="entry name" value="TRANSMEMBRANE PROTEIN 68"/>
    <property type="match status" value="1"/>
</dbReference>
<accession>A0A6L2K1D2</accession>
<feature type="non-terminal residue" evidence="4">
    <location>
        <position position="1"/>
    </location>
</feature>
<dbReference type="PANTHER" id="PTHR22753:SF14">
    <property type="entry name" value="MONOACYLGLYCEROL_DIACYLGLYCEROL O-ACYLTRANSFERASE"/>
    <property type="match status" value="1"/>
</dbReference>
<reference evidence="4" key="1">
    <citation type="journal article" date="2019" name="Sci. Rep.">
        <title>Draft genome of Tanacetum cinerariifolium, the natural source of mosquito coil.</title>
        <authorList>
            <person name="Yamashiro T."/>
            <person name="Shiraishi A."/>
            <person name="Satake H."/>
            <person name="Nakayama K."/>
        </authorList>
    </citation>
    <scope>NUCLEOTIDE SEQUENCE</scope>
</reference>
<feature type="compositionally biased region" description="Polar residues" evidence="1">
    <location>
        <begin position="273"/>
        <end position="297"/>
    </location>
</feature>
<feature type="chain" id="PRO_5027091151" evidence="2">
    <location>
        <begin position="19"/>
        <end position="325"/>
    </location>
</feature>
<evidence type="ECO:0000256" key="2">
    <source>
        <dbReference type="SAM" id="SignalP"/>
    </source>
</evidence>
<protein>
    <submittedName>
        <fullName evidence="4">Ribonucleoside-diphosphate reductase large subunit</fullName>
    </submittedName>
</protein>
<proteinExistence type="predicted"/>
<dbReference type="InterPro" id="IPR000788">
    <property type="entry name" value="RNR_lg_C"/>
</dbReference>
<dbReference type="EMBL" id="BKCJ010001603">
    <property type="protein sequence ID" value="GEU42680.1"/>
    <property type="molecule type" value="Genomic_DNA"/>
</dbReference>